<accession>A0ABU6UYV4</accession>
<feature type="compositionally biased region" description="Polar residues" evidence="1">
    <location>
        <begin position="57"/>
        <end position="72"/>
    </location>
</feature>
<dbReference type="EMBL" id="JASCZI010123528">
    <property type="protein sequence ID" value="MED6165455.1"/>
    <property type="molecule type" value="Genomic_DNA"/>
</dbReference>
<keyword evidence="3" id="KW-1185">Reference proteome</keyword>
<comment type="caution">
    <text evidence="2">The sequence shown here is derived from an EMBL/GenBank/DDBJ whole genome shotgun (WGS) entry which is preliminary data.</text>
</comment>
<feature type="region of interest" description="Disordered" evidence="1">
    <location>
        <begin position="57"/>
        <end position="76"/>
    </location>
</feature>
<organism evidence="2 3">
    <name type="scientific">Stylosanthes scabra</name>
    <dbReference type="NCBI Taxonomy" id="79078"/>
    <lineage>
        <taxon>Eukaryota</taxon>
        <taxon>Viridiplantae</taxon>
        <taxon>Streptophyta</taxon>
        <taxon>Embryophyta</taxon>
        <taxon>Tracheophyta</taxon>
        <taxon>Spermatophyta</taxon>
        <taxon>Magnoliopsida</taxon>
        <taxon>eudicotyledons</taxon>
        <taxon>Gunneridae</taxon>
        <taxon>Pentapetalae</taxon>
        <taxon>rosids</taxon>
        <taxon>fabids</taxon>
        <taxon>Fabales</taxon>
        <taxon>Fabaceae</taxon>
        <taxon>Papilionoideae</taxon>
        <taxon>50 kb inversion clade</taxon>
        <taxon>dalbergioids sensu lato</taxon>
        <taxon>Dalbergieae</taxon>
        <taxon>Pterocarpus clade</taxon>
        <taxon>Stylosanthes</taxon>
    </lineage>
</organism>
<evidence type="ECO:0000313" key="3">
    <source>
        <dbReference type="Proteomes" id="UP001341840"/>
    </source>
</evidence>
<name>A0ABU6UYV4_9FABA</name>
<dbReference type="Proteomes" id="UP001341840">
    <property type="component" value="Unassembled WGS sequence"/>
</dbReference>
<reference evidence="2 3" key="1">
    <citation type="journal article" date="2023" name="Plants (Basel)">
        <title>Bridging the Gap: Combining Genomics and Transcriptomics Approaches to Understand Stylosanthes scabra, an Orphan Legume from the Brazilian Caatinga.</title>
        <authorList>
            <person name="Ferreira-Neto J.R.C."/>
            <person name="da Silva M.D."/>
            <person name="Binneck E."/>
            <person name="de Melo N.F."/>
            <person name="da Silva R.H."/>
            <person name="de Melo A.L.T.M."/>
            <person name="Pandolfi V."/>
            <person name="Bustamante F.O."/>
            <person name="Brasileiro-Vidal A.C."/>
            <person name="Benko-Iseppon A.M."/>
        </authorList>
    </citation>
    <scope>NUCLEOTIDE SEQUENCE [LARGE SCALE GENOMIC DNA]</scope>
    <source>
        <tissue evidence="2">Leaves</tissue>
    </source>
</reference>
<protein>
    <submittedName>
        <fullName evidence="2">Uncharacterized protein</fullName>
    </submittedName>
</protein>
<feature type="non-terminal residue" evidence="2">
    <location>
        <position position="217"/>
    </location>
</feature>
<evidence type="ECO:0000313" key="2">
    <source>
        <dbReference type="EMBL" id="MED6165455.1"/>
    </source>
</evidence>
<proteinExistence type="predicted"/>
<evidence type="ECO:0000256" key="1">
    <source>
        <dbReference type="SAM" id="MobiDB-lite"/>
    </source>
</evidence>
<sequence>RFYQLWRNLRTPAVTGNCSNINGMQHAVREDNRTSRIRFKSKGILTGGGFRRPVAENRTTAAEQSSPATVSPMNAGGARFKDIRGGSAIDKGRWWLLPQLVSLSRSLTLSLFPNRRRRLDRTAAAKSRWRNGSGGGASSTYFSLSLRSSLSHLVLCFGFSLSVLIGDGGGGDRCHRRHFLLPLFLLRWVCVVVCKCVCIVREREMSVVSVVAVSERD</sequence>
<feature type="non-terminal residue" evidence="2">
    <location>
        <position position="1"/>
    </location>
</feature>
<gene>
    <name evidence="2" type="ORF">PIB30_099707</name>
</gene>